<evidence type="ECO:0000256" key="1">
    <source>
        <dbReference type="SAM" id="Phobius"/>
    </source>
</evidence>
<keyword evidence="1" id="KW-1133">Transmembrane helix</keyword>
<evidence type="ECO:0000313" key="3">
    <source>
        <dbReference type="Proteomes" id="UP000249516"/>
    </source>
</evidence>
<evidence type="ECO:0008006" key="4">
    <source>
        <dbReference type="Google" id="ProtNLM"/>
    </source>
</evidence>
<proteinExistence type="predicted"/>
<evidence type="ECO:0000313" key="2">
    <source>
        <dbReference type="EMBL" id="RKQ37057.1"/>
    </source>
</evidence>
<dbReference type="RefSeq" id="WP_110920306.1">
    <property type="nucleotide sequence ID" value="NZ_PNJG02000001.1"/>
</dbReference>
<keyword evidence="1" id="KW-0472">Membrane</keyword>
<dbReference type="OrthoDB" id="9951051at2"/>
<feature type="transmembrane region" description="Helical" evidence="1">
    <location>
        <begin position="264"/>
        <end position="284"/>
    </location>
</feature>
<keyword evidence="1" id="KW-0812">Transmembrane</keyword>
<dbReference type="Proteomes" id="UP000249516">
    <property type="component" value="Unassembled WGS sequence"/>
</dbReference>
<dbReference type="EMBL" id="PNJG02000001">
    <property type="protein sequence ID" value="RKQ37057.1"/>
    <property type="molecule type" value="Genomic_DNA"/>
</dbReference>
<gene>
    <name evidence="2" type="ORF">C1C97_005615</name>
</gene>
<accession>A0A495AAF5</accession>
<keyword evidence="3" id="KW-1185">Reference proteome</keyword>
<comment type="caution">
    <text evidence="2">The sequence shown here is derived from an EMBL/GenBank/DDBJ whole genome shotgun (WGS) entry which is preliminary data.</text>
</comment>
<feature type="transmembrane region" description="Helical" evidence="1">
    <location>
        <begin position="316"/>
        <end position="340"/>
    </location>
</feature>
<sequence>MLCIALALAVGLLARGAVMLPARRPVPALALRRLRRTATTTMVTAATLALVVAVPVALATTTATEAQVMNSTVVSAVPADQVNLGYSTASRGGVPAAVRHQFEQHTGLTDPVELRTVLASGDSGDGMDPIISGQPTAVATSAALERILERPLTTAERQGLETGKVLTTKPVAADHVELSTIEGTSASFEVLPLSQVPPEYREDTAGFIASNMVKKLPMEATYYVYTGLTPEQVEHARAAPVELGFDPSWVRTQEPPVMFETPPAWVITSWVMVVLVVLLAALLARAQARALHPYLGGLYAVGVKPSMLRRVVLTQMVILIGLPVAGGILAGVAATAAVWAMFPQPAAVTVPWAVVGVAAMGSVIALAIGTVTGTARLTARARFTD</sequence>
<protein>
    <recommendedName>
        <fullName evidence="4">ABC transporter permease</fullName>
    </recommendedName>
</protein>
<name>A0A495AAF5_9MICC</name>
<feature type="transmembrane region" description="Helical" evidence="1">
    <location>
        <begin position="352"/>
        <end position="372"/>
    </location>
</feature>
<reference evidence="2 3" key="1">
    <citation type="submission" date="2018-10" db="EMBL/GenBank/DDBJ databases">
        <title>Kocuria tytouropygialis sp. nov., isolated from the uropygial gland of an American barn owl (Tyto furcata).</title>
        <authorList>
            <person name="Braun M.S."/>
            <person name="Wang E."/>
            <person name="Zimmermann S."/>
            <person name="Wagner H."/>
            <person name="Wink M."/>
        </authorList>
    </citation>
    <scope>NUCLEOTIDE SEQUENCE [LARGE SCALE GENOMIC DNA]</scope>
    <source>
        <strain evidence="2 3">442</strain>
    </source>
</reference>
<organism evidence="2 3">
    <name type="scientific">Kocuria tytonis</name>
    <dbReference type="NCBI Taxonomy" id="2054280"/>
    <lineage>
        <taxon>Bacteria</taxon>
        <taxon>Bacillati</taxon>
        <taxon>Actinomycetota</taxon>
        <taxon>Actinomycetes</taxon>
        <taxon>Micrococcales</taxon>
        <taxon>Micrococcaceae</taxon>
        <taxon>Kocuria</taxon>
    </lineage>
</organism>
<dbReference type="AlphaFoldDB" id="A0A495AAF5"/>